<accession>A0A2A6CNT3</accession>
<reference evidence="1" key="2">
    <citation type="submission" date="2022-06" db="UniProtKB">
        <authorList>
            <consortium name="EnsemblMetazoa"/>
        </authorList>
    </citation>
    <scope>IDENTIFICATION</scope>
    <source>
        <strain evidence="1">PS312</strain>
    </source>
</reference>
<evidence type="ECO:0000313" key="1">
    <source>
        <dbReference type="EnsemblMetazoa" id="PPA41836.1"/>
    </source>
</evidence>
<name>A0A2A6CNT3_PRIPA</name>
<reference evidence="2" key="1">
    <citation type="journal article" date="2008" name="Nat. Genet.">
        <title>The Pristionchus pacificus genome provides a unique perspective on nematode lifestyle and parasitism.</title>
        <authorList>
            <person name="Dieterich C."/>
            <person name="Clifton S.W."/>
            <person name="Schuster L.N."/>
            <person name="Chinwalla A."/>
            <person name="Delehaunty K."/>
            <person name="Dinkelacker I."/>
            <person name="Fulton L."/>
            <person name="Fulton R."/>
            <person name="Godfrey J."/>
            <person name="Minx P."/>
            <person name="Mitreva M."/>
            <person name="Roeseler W."/>
            <person name="Tian H."/>
            <person name="Witte H."/>
            <person name="Yang S.P."/>
            <person name="Wilson R.K."/>
            <person name="Sommer R.J."/>
        </authorList>
    </citation>
    <scope>NUCLEOTIDE SEQUENCE [LARGE SCALE GENOMIC DNA]</scope>
    <source>
        <strain evidence="2">PS312</strain>
    </source>
</reference>
<sequence length="70" mass="7625">YRKCVMTLIVSILQNLMQAVFVIADDVSLILAPIYASQVFAAAGFSTVQIVNGSIYIVATVFFGLWHGND</sequence>
<evidence type="ECO:0000313" key="2">
    <source>
        <dbReference type="Proteomes" id="UP000005239"/>
    </source>
</evidence>
<keyword evidence="2" id="KW-1185">Reference proteome</keyword>
<dbReference type="OrthoDB" id="370281at2759"/>
<proteinExistence type="predicted"/>
<dbReference type="AlphaFoldDB" id="A0A2A6CNT3"/>
<organism evidence="1 2">
    <name type="scientific">Pristionchus pacificus</name>
    <name type="common">Parasitic nematode worm</name>
    <dbReference type="NCBI Taxonomy" id="54126"/>
    <lineage>
        <taxon>Eukaryota</taxon>
        <taxon>Metazoa</taxon>
        <taxon>Ecdysozoa</taxon>
        <taxon>Nematoda</taxon>
        <taxon>Chromadorea</taxon>
        <taxon>Rhabditida</taxon>
        <taxon>Rhabditina</taxon>
        <taxon>Diplogasteromorpha</taxon>
        <taxon>Diplogasteroidea</taxon>
        <taxon>Neodiplogasteridae</taxon>
        <taxon>Pristionchus</taxon>
    </lineage>
</organism>
<dbReference type="Proteomes" id="UP000005239">
    <property type="component" value="Unassembled WGS sequence"/>
</dbReference>
<dbReference type="EnsemblMetazoa" id="PPA41836.1">
    <property type="protein sequence ID" value="PPA41836.1"/>
    <property type="gene ID" value="WBGene00280205"/>
</dbReference>
<gene>
    <name evidence="1" type="primary">WBGene00280205</name>
</gene>
<accession>A0A8R1YXJ8</accession>
<protein>
    <submittedName>
        <fullName evidence="1">Uncharacterized protein</fullName>
    </submittedName>
</protein>